<keyword evidence="1" id="KW-0812">Transmembrane</keyword>
<comment type="caution">
    <text evidence="2">The sequence shown here is derived from an EMBL/GenBank/DDBJ whole genome shotgun (WGS) entry which is preliminary data.</text>
</comment>
<keyword evidence="3" id="KW-1185">Reference proteome</keyword>
<evidence type="ECO:0000313" key="3">
    <source>
        <dbReference type="Proteomes" id="UP000469763"/>
    </source>
</evidence>
<name>A0A7K3TFL1_9BIFI</name>
<feature type="transmembrane region" description="Helical" evidence="1">
    <location>
        <begin position="201"/>
        <end position="230"/>
    </location>
</feature>
<feature type="transmembrane region" description="Helical" evidence="1">
    <location>
        <begin position="60"/>
        <end position="81"/>
    </location>
</feature>
<keyword evidence="1" id="KW-0472">Membrane</keyword>
<feature type="transmembrane region" description="Helical" evidence="1">
    <location>
        <begin position="114"/>
        <end position="132"/>
    </location>
</feature>
<dbReference type="InterPro" id="IPR025576">
    <property type="entry name" value="YwiC"/>
</dbReference>
<dbReference type="Pfam" id="PF14256">
    <property type="entry name" value="YwiC"/>
    <property type="match status" value="1"/>
</dbReference>
<reference evidence="2 3" key="1">
    <citation type="submission" date="2019-10" db="EMBL/GenBank/DDBJ databases">
        <title>Bifidobacterium from non-human primates.</title>
        <authorList>
            <person name="Modesto M."/>
        </authorList>
    </citation>
    <scope>NUCLEOTIDE SEQUENCE [LARGE SCALE GENOMIC DNA]</scope>
    <source>
        <strain evidence="2 3">TREC</strain>
    </source>
</reference>
<feature type="transmembrane region" description="Helical" evidence="1">
    <location>
        <begin position="168"/>
        <end position="189"/>
    </location>
</feature>
<dbReference type="OrthoDB" id="2380563at2"/>
<evidence type="ECO:0000256" key="1">
    <source>
        <dbReference type="SAM" id="Phobius"/>
    </source>
</evidence>
<feature type="transmembrane region" description="Helical" evidence="1">
    <location>
        <begin position="144"/>
        <end position="162"/>
    </location>
</feature>
<evidence type="ECO:0008006" key="4">
    <source>
        <dbReference type="Google" id="ProtNLM"/>
    </source>
</evidence>
<sequence>MSGGMPVGLVGMTNDRTSRPRRPKSKFSRLWVPNQPGAWVMVLAPAVAGTLAGGTGWRGAWLTVAWLGCYCTQFTAARWLASHGRRRYLAPVLTYAGVTCALGLPLLIMEPRLLWWAPFYVVVAGASFLLAWMRRDRSLAAQTAAVLAAGGIGAAAAGMGAITRASAVVGIAFALFEFGQLLFVPSMAVGRAGRESTHAYYIASVALSAALACAGFAVHPLLGAAGVLLFARAAALPRLAAHGVIPPLAAAPSELVTSAVMVAAVAVAAG</sequence>
<gene>
    <name evidence="2" type="ORF">GFD22_02555</name>
</gene>
<dbReference type="AlphaFoldDB" id="A0A7K3TFL1"/>
<accession>A0A7K3TFL1</accession>
<dbReference type="EMBL" id="WHZY01000003">
    <property type="protein sequence ID" value="NEG77877.1"/>
    <property type="molecule type" value="Genomic_DNA"/>
</dbReference>
<evidence type="ECO:0000313" key="2">
    <source>
        <dbReference type="EMBL" id="NEG77877.1"/>
    </source>
</evidence>
<dbReference type="Proteomes" id="UP000469763">
    <property type="component" value="Unassembled WGS sequence"/>
</dbReference>
<feature type="transmembrane region" description="Helical" evidence="1">
    <location>
        <begin position="88"/>
        <end position="108"/>
    </location>
</feature>
<organism evidence="2 3">
    <name type="scientific">Bifidobacterium avesanii</name>
    <dbReference type="NCBI Taxonomy" id="1798157"/>
    <lineage>
        <taxon>Bacteria</taxon>
        <taxon>Bacillati</taxon>
        <taxon>Actinomycetota</taxon>
        <taxon>Actinomycetes</taxon>
        <taxon>Bifidobacteriales</taxon>
        <taxon>Bifidobacteriaceae</taxon>
        <taxon>Bifidobacterium</taxon>
    </lineage>
</organism>
<protein>
    <recommendedName>
        <fullName evidence="4">YwiC-like family protein</fullName>
    </recommendedName>
</protein>
<keyword evidence="1" id="KW-1133">Transmembrane helix</keyword>
<proteinExistence type="predicted"/>